<dbReference type="Proteomes" id="UP000557872">
    <property type="component" value="Unassembled WGS sequence"/>
</dbReference>
<dbReference type="AlphaFoldDB" id="A0A851GJ02"/>
<sequence>MDSTFMGTLAGLAMRLMKRPRGTLQIAEPGEKNRKSLEDLGLDVLMSIEPEDAAWRHRLEHVRSHLKPYAEEERKPANAPEVLEAHRKLVEADERNNEKFGTVLDFLEAEVKAKSEQGK</sequence>
<name>A0A851GJ02_9BACT</name>
<proteinExistence type="predicted"/>
<keyword evidence="2" id="KW-1185">Reference proteome</keyword>
<evidence type="ECO:0000313" key="1">
    <source>
        <dbReference type="EMBL" id="NWK57316.1"/>
    </source>
</evidence>
<gene>
    <name evidence="1" type="ORF">HW115_16975</name>
</gene>
<comment type="caution">
    <text evidence="1">The sequence shown here is derived from an EMBL/GenBank/DDBJ whole genome shotgun (WGS) entry which is preliminary data.</text>
</comment>
<accession>A0A851GJ02</accession>
<evidence type="ECO:0000313" key="2">
    <source>
        <dbReference type="Proteomes" id="UP000557872"/>
    </source>
</evidence>
<evidence type="ECO:0008006" key="3">
    <source>
        <dbReference type="Google" id="ProtNLM"/>
    </source>
</evidence>
<organism evidence="1 2">
    <name type="scientific">Oceaniferula marina</name>
    <dbReference type="NCBI Taxonomy" id="2748318"/>
    <lineage>
        <taxon>Bacteria</taxon>
        <taxon>Pseudomonadati</taxon>
        <taxon>Verrucomicrobiota</taxon>
        <taxon>Verrucomicrobiia</taxon>
        <taxon>Verrucomicrobiales</taxon>
        <taxon>Verrucomicrobiaceae</taxon>
        <taxon>Oceaniferula</taxon>
    </lineage>
</organism>
<reference evidence="1 2" key="1">
    <citation type="submission" date="2020-07" db="EMBL/GenBank/DDBJ databases">
        <title>Roseicoccus Jingziensis gen. nov., sp. nov., isolated from coastal seawater.</title>
        <authorList>
            <person name="Feng X."/>
        </authorList>
    </citation>
    <scope>NUCLEOTIDE SEQUENCE [LARGE SCALE GENOMIC DNA]</scope>
    <source>
        <strain evidence="1 2">N1E253</strain>
    </source>
</reference>
<dbReference type="EMBL" id="JACBAZ010000010">
    <property type="protein sequence ID" value="NWK57316.1"/>
    <property type="molecule type" value="Genomic_DNA"/>
</dbReference>
<protein>
    <recommendedName>
        <fullName evidence="3">STAS domain-containing protein</fullName>
    </recommendedName>
</protein>
<dbReference type="SUPFAM" id="SSF58113">
    <property type="entry name" value="Apolipoprotein A-I"/>
    <property type="match status" value="1"/>
</dbReference>